<evidence type="ECO:0000313" key="2">
    <source>
        <dbReference type="EMBL" id="MQL79944.1"/>
    </source>
</evidence>
<proteinExistence type="predicted"/>
<reference evidence="2" key="1">
    <citation type="submission" date="2017-07" db="EMBL/GenBank/DDBJ databases">
        <title>Taro Niue Genome Assembly and Annotation.</title>
        <authorList>
            <person name="Atibalentja N."/>
            <person name="Keating K."/>
            <person name="Fields C.J."/>
        </authorList>
    </citation>
    <scope>NUCLEOTIDE SEQUENCE</scope>
    <source>
        <strain evidence="2">Niue_2</strain>
        <tissue evidence="2">Leaf</tissue>
    </source>
</reference>
<accession>A0A843UDF3</accession>
<organism evidence="2 3">
    <name type="scientific">Colocasia esculenta</name>
    <name type="common">Wild taro</name>
    <name type="synonym">Arum esculentum</name>
    <dbReference type="NCBI Taxonomy" id="4460"/>
    <lineage>
        <taxon>Eukaryota</taxon>
        <taxon>Viridiplantae</taxon>
        <taxon>Streptophyta</taxon>
        <taxon>Embryophyta</taxon>
        <taxon>Tracheophyta</taxon>
        <taxon>Spermatophyta</taxon>
        <taxon>Magnoliopsida</taxon>
        <taxon>Liliopsida</taxon>
        <taxon>Araceae</taxon>
        <taxon>Aroideae</taxon>
        <taxon>Colocasieae</taxon>
        <taxon>Colocasia</taxon>
    </lineage>
</organism>
<dbReference type="Pfam" id="PF13668">
    <property type="entry name" value="Ferritin_2"/>
    <property type="match status" value="1"/>
</dbReference>
<dbReference type="OrthoDB" id="1001765at2759"/>
<dbReference type="PANTHER" id="PTHR31694">
    <property type="entry name" value="DESICCATION-LIKE PROTEIN"/>
    <property type="match status" value="1"/>
</dbReference>
<protein>
    <recommendedName>
        <fullName evidence="4">Desiccation-related protein PCC13-62</fullName>
    </recommendedName>
</protein>
<evidence type="ECO:0000313" key="3">
    <source>
        <dbReference type="Proteomes" id="UP000652761"/>
    </source>
</evidence>
<dbReference type="PANTHER" id="PTHR31694:SF12">
    <property type="entry name" value="DESICCATION-LIKE PROTEIN"/>
    <property type="match status" value="1"/>
</dbReference>
<evidence type="ECO:0000256" key="1">
    <source>
        <dbReference type="SAM" id="SignalP"/>
    </source>
</evidence>
<evidence type="ECO:0008006" key="4">
    <source>
        <dbReference type="Google" id="ProtNLM"/>
    </source>
</evidence>
<dbReference type="Proteomes" id="UP000652761">
    <property type="component" value="Unassembled WGS sequence"/>
</dbReference>
<dbReference type="AlphaFoldDB" id="A0A843UDF3"/>
<name>A0A843UDF3_COLES</name>
<keyword evidence="3" id="KW-1185">Reference proteome</keyword>
<keyword evidence="1" id="KW-0732">Signal</keyword>
<dbReference type="EMBL" id="NMUH01000484">
    <property type="protein sequence ID" value="MQL79944.1"/>
    <property type="molecule type" value="Genomic_DNA"/>
</dbReference>
<gene>
    <name evidence="2" type="ORF">Taro_012404</name>
</gene>
<feature type="chain" id="PRO_5032537063" description="Desiccation-related protein PCC13-62" evidence="1">
    <location>
        <begin position="37"/>
        <end position="331"/>
    </location>
</feature>
<feature type="signal peptide" evidence="1">
    <location>
        <begin position="1"/>
        <end position="36"/>
    </location>
</feature>
<dbReference type="InterPro" id="IPR052965">
    <property type="entry name" value="Pigment-catalase-like"/>
</dbReference>
<sequence length="331" mass="36001">MGAFGTIFPSSSCTTTIHLLILLVLILIQAPASTLAQLQDEEMAAEAKAADAANRRWAHLPRSDVKLVEFPLNLEYLECEYFLWGSMGKGMDVVAPELVGGGPPPIGAMEANLDNFTRDIIEQFALQEVGHVRAIKSTVKGFPRPQLDLSRSNFAKIMDQAFGQQLEPPFDPYANSINYLISSYVIPYVGLTDYVGANPRLKSPRSKRLVAGLLAVESGQDAIIRALLYQEAEMEVAPYNITVAEFTSRISELRNELGRDGIKDEGIIVNPALGAEGKIEGNVIAGNEYSLAYMRTPQEILRIVCGTGSEREPGGFYPEGASGSIAGSYLR</sequence>
<comment type="caution">
    <text evidence="2">The sequence shown here is derived from an EMBL/GenBank/DDBJ whole genome shotgun (WGS) entry which is preliminary data.</text>
</comment>